<evidence type="ECO:0000256" key="3">
    <source>
        <dbReference type="ARBA" id="ARBA00022723"/>
    </source>
</evidence>
<dbReference type="Pfam" id="PF13459">
    <property type="entry name" value="Fer4_15"/>
    <property type="match status" value="1"/>
</dbReference>
<name>Q7D9B4_MYCTO</name>
<evidence type="ECO:0000256" key="4">
    <source>
        <dbReference type="ARBA" id="ARBA00022982"/>
    </source>
</evidence>
<dbReference type="PANTHER" id="PTHR36923:SF3">
    <property type="entry name" value="FERREDOXIN"/>
    <property type="match status" value="1"/>
</dbReference>
<keyword evidence="3" id="KW-0479">Metal-binding</keyword>
<accession>Q7D9B4</accession>
<dbReference type="SUPFAM" id="SSF54862">
    <property type="entry name" value="4Fe-4S ferredoxins"/>
    <property type="match status" value="1"/>
</dbReference>
<reference evidence="8 9" key="1">
    <citation type="journal article" date="2002" name="J. Bacteriol.">
        <title>Whole-genome comparison of Mycobacterium tuberculosis clinical and laboratory strains.</title>
        <authorList>
            <person name="Fleischmann R.D."/>
            <person name="Alland D."/>
            <person name="Eisen J.A."/>
            <person name="Carpenter L."/>
            <person name="White O."/>
            <person name="Peterson J."/>
            <person name="DeBoy R."/>
            <person name="Dodson R."/>
            <person name="Gwinn M."/>
            <person name="Haft D."/>
            <person name="Hickey E."/>
            <person name="Kolonay J.F."/>
            <person name="Nelson W.C."/>
            <person name="Umayam L.A."/>
            <person name="Ermolaeva M."/>
            <person name="Salzberg S.L."/>
            <person name="Delcher A."/>
            <person name="Utterback T."/>
            <person name="Weidman J."/>
            <person name="Khouri H."/>
            <person name="Gill J."/>
            <person name="Mikula A."/>
            <person name="Bishai W."/>
            <person name="Jacobs Jr W.R.Jr."/>
            <person name="Venter J.C."/>
            <person name="Fraser C.M."/>
        </authorList>
    </citation>
    <scope>NUCLEOTIDE SEQUENCE [LARGE SCALE GENOMIC DNA]</scope>
    <source>
        <strain evidence="9">CDC 1551 / Oshkosh</strain>
    </source>
</reference>
<dbReference type="GO" id="GO:0051538">
    <property type="term" value="F:3 iron, 4 sulfur cluster binding"/>
    <property type="evidence" value="ECO:0007669"/>
    <property type="project" value="UniProtKB-KW"/>
</dbReference>
<organism evidence="8 9">
    <name type="scientific">Mycobacterium tuberculosis (strain CDC 1551 / Oshkosh)</name>
    <dbReference type="NCBI Taxonomy" id="83331"/>
    <lineage>
        <taxon>Bacteria</taxon>
        <taxon>Bacillati</taxon>
        <taxon>Actinomycetota</taxon>
        <taxon>Actinomycetes</taxon>
        <taxon>Mycobacteriales</taxon>
        <taxon>Mycobacteriaceae</taxon>
        <taxon>Mycobacterium</taxon>
        <taxon>Mycobacterium tuberculosis complex</taxon>
    </lineage>
</organism>
<dbReference type="KEGG" id="mtc:MT0787.1"/>
<evidence type="ECO:0000256" key="1">
    <source>
        <dbReference type="ARBA" id="ARBA00001927"/>
    </source>
</evidence>
<dbReference type="InterPro" id="IPR051269">
    <property type="entry name" value="Fe-S_cluster_ET"/>
</dbReference>
<dbReference type="Proteomes" id="UP000001020">
    <property type="component" value="Chromosome"/>
</dbReference>
<dbReference type="HOGENOM" id="CLU_139698_6_1_11"/>
<evidence type="ECO:0000256" key="5">
    <source>
        <dbReference type="ARBA" id="ARBA00023004"/>
    </source>
</evidence>
<evidence type="ECO:0000256" key="6">
    <source>
        <dbReference type="ARBA" id="ARBA00023014"/>
    </source>
</evidence>
<keyword evidence="9" id="KW-1185">Reference proteome</keyword>
<evidence type="ECO:0000313" key="9">
    <source>
        <dbReference type="Proteomes" id="UP000001020"/>
    </source>
</evidence>
<keyword evidence="2" id="KW-0813">Transport</keyword>
<dbReference type="GO" id="GO:0046872">
    <property type="term" value="F:metal ion binding"/>
    <property type="evidence" value="ECO:0007669"/>
    <property type="project" value="UniProtKB-KW"/>
</dbReference>
<evidence type="ECO:0000256" key="2">
    <source>
        <dbReference type="ARBA" id="ARBA00022448"/>
    </source>
</evidence>
<comment type="cofactor">
    <cofactor evidence="1">
        <name>[3Fe-4S] cluster</name>
        <dbReference type="ChEBI" id="CHEBI:21137"/>
    </cofactor>
</comment>
<sequence>MRALPPANGSLTMGYRVEADRDLCQGHAMCELEAPEYFRVPKRGQVEILDPEPPEEARGVIKHAVWACPTQALSIRETGE</sequence>
<gene>
    <name evidence="8" type="ordered locus">MT0787.1</name>
</gene>
<dbReference type="AlphaFoldDB" id="Q7D9B4"/>
<dbReference type="EMBL" id="AE000516">
    <property type="protein sequence ID" value="AAK45029.1"/>
    <property type="molecule type" value="Genomic_DNA"/>
</dbReference>
<protein>
    <submittedName>
        <fullName evidence="8">Ferredoxin-related protein</fullName>
    </submittedName>
</protein>
<keyword evidence="4" id="KW-0249">Electron transport</keyword>
<proteinExistence type="predicted"/>
<keyword evidence="7" id="KW-0003">3Fe-4S</keyword>
<dbReference type="PANTHER" id="PTHR36923">
    <property type="entry name" value="FERREDOXIN"/>
    <property type="match status" value="1"/>
</dbReference>
<dbReference type="Gene3D" id="3.30.70.20">
    <property type="match status" value="1"/>
</dbReference>
<keyword evidence="5" id="KW-0408">Iron</keyword>
<evidence type="ECO:0000313" key="8">
    <source>
        <dbReference type="EMBL" id="AAK45029.1"/>
    </source>
</evidence>
<keyword evidence="6" id="KW-0411">Iron-sulfur</keyword>
<evidence type="ECO:0000256" key="7">
    <source>
        <dbReference type="ARBA" id="ARBA00023291"/>
    </source>
</evidence>